<evidence type="ECO:0000313" key="4">
    <source>
        <dbReference type="EMBL" id="RRS03310.1"/>
    </source>
</evidence>
<sequence>MKFGSLCLAVAATLVLAGCGTMNSITADVSSFGQWPPTRPLPRYAFERLPSQQAQADFQSRVEAAARPALTRKGFVEADSPQKADVLVQVAAQARTLYSGYDPFDRWDGRFFGGFGGFWGGRGGLGFGMSFDPPVTQMQVDVLMRDKATSQTLYETHATHRRAGGIVESLMQPMFDAALQDFPAQAISPRVVTVPIPQPAKPVSAAAPAPAPAAVTAPAK</sequence>
<accession>A0A3R8S7J0</accession>
<dbReference type="PROSITE" id="PS51257">
    <property type="entry name" value="PROKAR_LIPOPROTEIN"/>
    <property type="match status" value="1"/>
</dbReference>
<feature type="compositionally biased region" description="Low complexity" evidence="1">
    <location>
        <begin position="201"/>
        <end position="220"/>
    </location>
</feature>
<dbReference type="EMBL" id="RSED01000013">
    <property type="protein sequence ID" value="RRS03310.1"/>
    <property type="molecule type" value="Genomic_DNA"/>
</dbReference>
<feature type="domain" description="DUF4136" evidence="3">
    <location>
        <begin position="34"/>
        <end position="183"/>
    </location>
</feature>
<comment type="caution">
    <text evidence="4">The sequence shown here is derived from an EMBL/GenBank/DDBJ whole genome shotgun (WGS) entry which is preliminary data.</text>
</comment>
<feature type="region of interest" description="Disordered" evidence="1">
    <location>
        <begin position="200"/>
        <end position="220"/>
    </location>
</feature>
<dbReference type="OrthoDB" id="8687009at2"/>
<dbReference type="RefSeq" id="WP_125244402.1">
    <property type="nucleotide sequence ID" value="NZ_RSED01000013.1"/>
</dbReference>
<name>A0A3R8S7J0_9BURK</name>
<dbReference type="InterPro" id="IPR025411">
    <property type="entry name" value="DUF4136"/>
</dbReference>
<protein>
    <submittedName>
        <fullName evidence="4">DUF4136 domain-containing protein</fullName>
    </submittedName>
</protein>
<dbReference type="Pfam" id="PF13590">
    <property type="entry name" value="DUF4136"/>
    <property type="match status" value="1"/>
</dbReference>
<dbReference type="Gene3D" id="3.30.160.670">
    <property type="match status" value="1"/>
</dbReference>
<gene>
    <name evidence="4" type="ORF">EIP75_16625</name>
</gene>
<feature type="chain" id="PRO_5018786854" evidence="2">
    <location>
        <begin position="18"/>
        <end position="220"/>
    </location>
</feature>
<evidence type="ECO:0000313" key="5">
    <source>
        <dbReference type="Proteomes" id="UP000269265"/>
    </source>
</evidence>
<evidence type="ECO:0000259" key="3">
    <source>
        <dbReference type="Pfam" id="PF13590"/>
    </source>
</evidence>
<proteinExistence type="predicted"/>
<keyword evidence="2" id="KW-0732">Signal</keyword>
<dbReference type="AlphaFoldDB" id="A0A3R8S7J0"/>
<organism evidence="4 5">
    <name type="scientific">Aquabacterium soli</name>
    <dbReference type="NCBI Taxonomy" id="2493092"/>
    <lineage>
        <taxon>Bacteria</taxon>
        <taxon>Pseudomonadati</taxon>
        <taxon>Pseudomonadota</taxon>
        <taxon>Betaproteobacteria</taxon>
        <taxon>Burkholderiales</taxon>
        <taxon>Aquabacterium</taxon>
    </lineage>
</organism>
<evidence type="ECO:0000256" key="2">
    <source>
        <dbReference type="SAM" id="SignalP"/>
    </source>
</evidence>
<dbReference type="Proteomes" id="UP000269265">
    <property type="component" value="Unassembled WGS sequence"/>
</dbReference>
<feature type="signal peptide" evidence="2">
    <location>
        <begin position="1"/>
        <end position="17"/>
    </location>
</feature>
<reference evidence="4 5" key="1">
    <citation type="submission" date="2018-12" db="EMBL/GenBank/DDBJ databases">
        <title>The whole draft genome of Aquabacterium sp. SJQ9.</title>
        <authorList>
            <person name="Sun L."/>
            <person name="Gao X."/>
            <person name="Chen W."/>
            <person name="Huang K."/>
        </authorList>
    </citation>
    <scope>NUCLEOTIDE SEQUENCE [LARGE SCALE GENOMIC DNA]</scope>
    <source>
        <strain evidence="4 5">SJQ9</strain>
    </source>
</reference>
<evidence type="ECO:0000256" key="1">
    <source>
        <dbReference type="SAM" id="MobiDB-lite"/>
    </source>
</evidence>
<keyword evidence="5" id="KW-1185">Reference proteome</keyword>